<dbReference type="PANTHER" id="PTHR43008">
    <property type="entry name" value="BENZIL REDUCTASE"/>
    <property type="match status" value="1"/>
</dbReference>
<comment type="similarity">
    <text evidence="1">Belongs to the short-chain dehydrogenases/reductases (SDR) family.</text>
</comment>
<keyword evidence="4" id="KW-1185">Reference proteome</keyword>
<evidence type="ECO:0000256" key="1">
    <source>
        <dbReference type="ARBA" id="ARBA00006484"/>
    </source>
</evidence>
<accession>A0A4V1X926</accession>
<evidence type="ECO:0008006" key="5">
    <source>
        <dbReference type="Google" id="ProtNLM"/>
    </source>
</evidence>
<dbReference type="GO" id="GO:0050664">
    <property type="term" value="F:oxidoreductase activity, acting on NAD(P)H, oxygen as acceptor"/>
    <property type="evidence" value="ECO:0007669"/>
    <property type="project" value="TreeGrafter"/>
</dbReference>
<name>A0A4V1X926_9PEZI</name>
<evidence type="ECO:0000313" key="3">
    <source>
        <dbReference type="EMBL" id="RYO85731.1"/>
    </source>
</evidence>
<dbReference type="OrthoDB" id="1933717at2759"/>
<dbReference type="EMBL" id="QJNU01000803">
    <property type="protein sequence ID" value="RYO85731.1"/>
    <property type="molecule type" value="Genomic_DNA"/>
</dbReference>
<dbReference type="InterPro" id="IPR036291">
    <property type="entry name" value="NAD(P)-bd_dom_sf"/>
</dbReference>
<dbReference type="AlphaFoldDB" id="A0A4V1X926"/>
<dbReference type="Pfam" id="PF00106">
    <property type="entry name" value="adh_short"/>
    <property type="match status" value="1"/>
</dbReference>
<evidence type="ECO:0000256" key="2">
    <source>
        <dbReference type="ARBA" id="ARBA00023002"/>
    </source>
</evidence>
<comment type="caution">
    <text evidence="3">The sequence shown here is derived from an EMBL/GenBank/DDBJ whole genome shotgun (WGS) entry which is preliminary data.</text>
</comment>
<dbReference type="InterPro" id="IPR002347">
    <property type="entry name" value="SDR_fam"/>
</dbReference>
<dbReference type="PRINTS" id="PR00081">
    <property type="entry name" value="GDHRDH"/>
</dbReference>
<dbReference type="Gene3D" id="3.40.50.720">
    <property type="entry name" value="NAD(P)-binding Rossmann-like Domain"/>
    <property type="match status" value="2"/>
</dbReference>
<dbReference type="SUPFAM" id="SSF51735">
    <property type="entry name" value="NAD(P)-binding Rossmann-fold domains"/>
    <property type="match status" value="1"/>
</dbReference>
<protein>
    <recommendedName>
        <fullName evidence="5">Ketoreductase (KR) domain-containing protein</fullName>
    </recommendedName>
</protein>
<reference evidence="3 4" key="1">
    <citation type="submission" date="2018-06" db="EMBL/GenBank/DDBJ databases">
        <title>Complete Genomes of Monosporascus.</title>
        <authorList>
            <person name="Robinson A.J."/>
            <person name="Natvig D.O."/>
        </authorList>
    </citation>
    <scope>NUCLEOTIDE SEQUENCE [LARGE SCALE GENOMIC DNA]</scope>
    <source>
        <strain evidence="3 4">CBS 110550</strain>
    </source>
</reference>
<keyword evidence="2" id="KW-0560">Oxidoreductase</keyword>
<dbReference type="GO" id="GO:0016616">
    <property type="term" value="F:oxidoreductase activity, acting on the CH-OH group of donors, NAD or NADP as acceptor"/>
    <property type="evidence" value="ECO:0007669"/>
    <property type="project" value="UniProtKB-ARBA"/>
</dbReference>
<gene>
    <name evidence="3" type="ORF">DL764_009118</name>
</gene>
<dbReference type="Proteomes" id="UP000293360">
    <property type="component" value="Unassembled WGS sequence"/>
</dbReference>
<dbReference type="PANTHER" id="PTHR43008:SF8">
    <property type="entry name" value="BENZIL REDUCTASE ((S)-BENZOIN FORMING) IRC24"/>
    <property type="match status" value="1"/>
</dbReference>
<organism evidence="3 4">
    <name type="scientific">Monosporascus ibericus</name>
    <dbReference type="NCBI Taxonomy" id="155417"/>
    <lineage>
        <taxon>Eukaryota</taxon>
        <taxon>Fungi</taxon>
        <taxon>Dikarya</taxon>
        <taxon>Ascomycota</taxon>
        <taxon>Pezizomycotina</taxon>
        <taxon>Sordariomycetes</taxon>
        <taxon>Xylariomycetidae</taxon>
        <taxon>Xylariales</taxon>
        <taxon>Xylariales incertae sedis</taxon>
        <taxon>Monosporascus</taxon>
    </lineage>
</organism>
<evidence type="ECO:0000313" key="4">
    <source>
        <dbReference type="Proteomes" id="UP000293360"/>
    </source>
</evidence>
<proteinExistence type="inferred from homology"/>
<sequence length="246" mass="26406">MAGRGVVLITGGNTGIGYETVKALLDSDRPYVVLMGSRSLDKAKSAIESLKKEVPQTSSSVEAVQIDVASDESIAKAFETIGEGTLTTREAWNKTFDVNVTGAYLVTTSFMPLLLKSTDPRLVFVTSGLSSLTRTSEKFYPIPNPPPAGWPKQMPLGHMSYRTTKTALNMLMLNLQFILTNDSVKTWCVSPGFLATGLAGLSPEELKKRGAGDAGIGGRFIKDVVEGKRDADAGKVVFNDGTVQPW</sequence>